<geneLocation type="plasmid" evidence="1 2">
    <name>p7</name>
</geneLocation>
<gene>
    <name evidence="1" type="ORF">D3093_35445</name>
</gene>
<dbReference type="AlphaFoldDB" id="A0A4D8PT77"/>
<keyword evidence="1" id="KW-0614">Plasmid</keyword>
<dbReference type="Proteomes" id="UP000298595">
    <property type="component" value="Plasmid p7"/>
</dbReference>
<organism evidence="1 2">
    <name type="scientific">Azospirillum argentinense</name>
    <dbReference type="NCBI Taxonomy" id="2970906"/>
    <lineage>
        <taxon>Bacteria</taxon>
        <taxon>Pseudomonadati</taxon>
        <taxon>Pseudomonadota</taxon>
        <taxon>Alphaproteobacteria</taxon>
        <taxon>Rhodospirillales</taxon>
        <taxon>Azospirillaceae</taxon>
        <taxon>Azospirillum</taxon>
    </lineage>
</organism>
<evidence type="ECO:0000313" key="1">
    <source>
        <dbReference type="EMBL" id="QCO00541.1"/>
    </source>
</evidence>
<dbReference type="RefSeq" id="WP_137119236.1">
    <property type="nucleotide sequence ID" value="NZ_CP032328.1"/>
</dbReference>
<protein>
    <submittedName>
        <fullName evidence="1">Uncharacterized protein</fullName>
    </submittedName>
</protein>
<reference evidence="1 2" key="1">
    <citation type="submission" date="2018-09" db="EMBL/GenBank/DDBJ databases">
        <title>Whole genome based analysis of evolution and adaptive divergence in Indian and Brazilian strains of Azospirillum brasilense.</title>
        <authorList>
            <person name="Singh C."/>
            <person name="Tripathi A.K."/>
        </authorList>
    </citation>
    <scope>NUCLEOTIDE SEQUENCE [LARGE SCALE GENOMIC DNA]</scope>
    <source>
        <strain evidence="1 2">MTCC4035</strain>
        <plasmid evidence="1 2">p7</plasmid>
    </source>
</reference>
<evidence type="ECO:0000313" key="2">
    <source>
        <dbReference type="Proteomes" id="UP000298595"/>
    </source>
</evidence>
<sequence>MTSSHEINRHELAPAQDALNLMRRAYERKTGCHLTAEMIAALNTTLIGEMWSEPDPRDSKPEED</sequence>
<dbReference type="EMBL" id="CP032328">
    <property type="protein sequence ID" value="QCO00541.1"/>
    <property type="molecule type" value="Genomic_DNA"/>
</dbReference>
<dbReference type="KEGG" id="aare:D3093_35445"/>
<name>A0A4D8PT77_9PROT</name>
<proteinExistence type="predicted"/>
<accession>A0A4D8PT77</accession>